<accession>A0A2H5F130</accession>
<dbReference type="KEGG" id="pzh:CX676_14665"/>
<dbReference type="InterPro" id="IPR018683">
    <property type="entry name" value="DUF2169"/>
</dbReference>
<dbReference type="Proteomes" id="UP000234530">
    <property type="component" value="Chromosome"/>
</dbReference>
<evidence type="ECO:0000313" key="2">
    <source>
        <dbReference type="EMBL" id="AUH65251.1"/>
    </source>
</evidence>
<reference evidence="2 3" key="1">
    <citation type="journal article" date="2013" name="Antonie Van Leeuwenhoek">
        <title>Paracoccus zhejiangensis sp. nov., isolated from activated sludge in wastewater-treatment system.</title>
        <authorList>
            <person name="Wu Z.G."/>
            <person name="Zhang D.F."/>
            <person name="Liu Y.L."/>
            <person name="Wang F."/>
            <person name="Jiang X."/>
            <person name="Li C."/>
            <person name="Li S.P."/>
            <person name="Hong Q."/>
            <person name="Li W.J."/>
        </authorList>
    </citation>
    <scope>NUCLEOTIDE SEQUENCE [LARGE SCALE GENOMIC DNA]</scope>
    <source>
        <strain evidence="2 3">J6</strain>
    </source>
</reference>
<organism evidence="2 3">
    <name type="scientific">Paracoccus zhejiangensis</name>
    <dbReference type="NCBI Taxonomy" id="1077935"/>
    <lineage>
        <taxon>Bacteria</taxon>
        <taxon>Pseudomonadati</taxon>
        <taxon>Pseudomonadota</taxon>
        <taxon>Alphaproteobacteria</taxon>
        <taxon>Rhodobacterales</taxon>
        <taxon>Paracoccaceae</taxon>
        <taxon>Paracoccus</taxon>
    </lineage>
</organism>
<feature type="domain" description="DUF2169" evidence="1">
    <location>
        <begin position="39"/>
        <end position="338"/>
    </location>
</feature>
<dbReference type="AlphaFoldDB" id="A0A2H5F130"/>
<dbReference type="EMBL" id="CP025430">
    <property type="protein sequence ID" value="AUH65251.1"/>
    <property type="molecule type" value="Genomic_DNA"/>
</dbReference>
<sequence length="359" mass="40367">MLCHLFGVGVACGRSGLRLGSSLPMRLLFFKHWTGDSDEVGIVIAKALFRRRAGTAQLFATVAPPLCLEDIFRGDPAWTPLQQEQEIAPGKAGTDLIIRAVARPQGDRSLTSWPVSVFIANRLRYRFLVRGPTVWTYRRWRGWRRSLPIPVSQVPISYDLAFGGHAPGPDGAIMVYEHNPAGLGFVTRERLAARHDIRIPQIGDDAGFLTTDPLAEMPVHGFGPIAKPWLPRRRMAGTFDQRWLNERHPRMPEDHSLRFWNAAQAEMVLEPPLQGDEEIVVAGISRRPDDVRVCLPRFRCHLDLSGTEHVQLPMTLDTVMLDLEADDPQSHSATMIWRARVEAPDRFDAADVISQRLET</sequence>
<protein>
    <recommendedName>
        <fullName evidence="1">DUF2169 domain-containing protein</fullName>
    </recommendedName>
</protein>
<evidence type="ECO:0000313" key="3">
    <source>
        <dbReference type="Proteomes" id="UP000234530"/>
    </source>
</evidence>
<keyword evidence="3" id="KW-1185">Reference proteome</keyword>
<proteinExistence type="predicted"/>
<name>A0A2H5F130_9RHOB</name>
<dbReference type="Pfam" id="PF09937">
    <property type="entry name" value="DUF2169"/>
    <property type="match status" value="1"/>
</dbReference>
<evidence type="ECO:0000259" key="1">
    <source>
        <dbReference type="Pfam" id="PF09937"/>
    </source>
</evidence>
<gene>
    <name evidence="2" type="ORF">CX676_14665</name>
</gene>